<dbReference type="PIRSF" id="PIRSF500133">
    <property type="entry name" value="UDPglc_DH_euk"/>
    <property type="match status" value="1"/>
</dbReference>
<name>A0ABR2HI46_9EUKA</name>
<dbReference type="EC" id="1.1.1.22" evidence="3 7"/>
<dbReference type="Pfam" id="PF03720">
    <property type="entry name" value="UDPG_MGDP_dh_C"/>
    <property type="match status" value="1"/>
</dbReference>
<dbReference type="SUPFAM" id="SSF48179">
    <property type="entry name" value="6-phosphogluconate dehydrogenase C-terminal domain-like"/>
    <property type="match status" value="1"/>
</dbReference>
<protein>
    <recommendedName>
        <fullName evidence="3 7">UDP-glucose 6-dehydrogenase</fullName>
        <ecNumber evidence="3 7">1.1.1.22</ecNumber>
    </recommendedName>
</protein>
<evidence type="ECO:0000313" key="10">
    <source>
        <dbReference type="Proteomes" id="UP001470230"/>
    </source>
</evidence>
<keyword evidence="4 7" id="KW-0560">Oxidoreductase</keyword>
<dbReference type="SMART" id="SM00984">
    <property type="entry name" value="UDPG_MGDP_dh_C"/>
    <property type="match status" value="1"/>
</dbReference>
<dbReference type="InterPro" id="IPR008927">
    <property type="entry name" value="6-PGluconate_DH-like_C_sf"/>
</dbReference>
<comment type="catalytic activity">
    <reaction evidence="6 7">
        <text>UDP-alpha-D-glucose + 2 NAD(+) + H2O = UDP-alpha-D-glucuronate + 2 NADH + 3 H(+)</text>
        <dbReference type="Rhea" id="RHEA:23596"/>
        <dbReference type="ChEBI" id="CHEBI:15377"/>
        <dbReference type="ChEBI" id="CHEBI:15378"/>
        <dbReference type="ChEBI" id="CHEBI:57540"/>
        <dbReference type="ChEBI" id="CHEBI:57945"/>
        <dbReference type="ChEBI" id="CHEBI:58052"/>
        <dbReference type="ChEBI" id="CHEBI:58885"/>
        <dbReference type="EC" id="1.1.1.22"/>
    </reaction>
</comment>
<dbReference type="InterPro" id="IPR017476">
    <property type="entry name" value="UDP-Glc/GDP-Man"/>
</dbReference>
<dbReference type="InterPro" id="IPR014027">
    <property type="entry name" value="UDP-Glc/GDP-Man_DH_C"/>
</dbReference>
<keyword evidence="5 7" id="KW-0520">NAD</keyword>
<comment type="caution">
    <text evidence="9">The sequence shown here is derived from an EMBL/GenBank/DDBJ whole genome shotgun (WGS) entry which is preliminary data.</text>
</comment>
<comment type="pathway">
    <text evidence="1">Nucleotide-sugar biosynthesis; UDP-alpha-D-glucuronate biosynthesis; UDP-alpha-D-glucuronate from UDP-alpha-D-glucose: step 1/1.</text>
</comment>
<evidence type="ECO:0000256" key="4">
    <source>
        <dbReference type="ARBA" id="ARBA00023002"/>
    </source>
</evidence>
<gene>
    <name evidence="9" type="ORF">M9Y10_020325</name>
</gene>
<dbReference type="Gene3D" id="3.40.50.720">
    <property type="entry name" value="NAD(P)-binding Rossmann-like Domain"/>
    <property type="match status" value="2"/>
</dbReference>
<evidence type="ECO:0000313" key="9">
    <source>
        <dbReference type="EMBL" id="KAK8846317.1"/>
    </source>
</evidence>
<keyword evidence="10" id="KW-1185">Reference proteome</keyword>
<evidence type="ECO:0000256" key="1">
    <source>
        <dbReference type="ARBA" id="ARBA00004701"/>
    </source>
</evidence>
<dbReference type="InterPro" id="IPR014026">
    <property type="entry name" value="UDP-Glc/GDP-Man_DH_dimer"/>
</dbReference>
<dbReference type="InterPro" id="IPR028356">
    <property type="entry name" value="UDPglc_DH_euk"/>
</dbReference>
<evidence type="ECO:0000256" key="7">
    <source>
        <dbReference type="PIRNR" id="PIRNR000124"/>
    </source>
</evidence>
<dbReference type="PIRSF" id="PIRSF000124">
    <property type="entry name" value="UDPglc_GDPman_dh"/>
    <property type="match status" value="1"/>
</dbReference>
<dbReference type="Proteomes" id="UP001470230">
    <property type="component" value="Unassembled WGS sequence"/>
</dbReference>
<evidence type="ECO:0000256" key="3">
    <source>
        <dbReference type="ARBA" id="ARBA00012954"/>
    </source>
</evidence>
<sequence>MSIKNLVCIGAGYVGGPTMAVIAEKCPEIHVTVVDVDERKINAWCHSPLPIKEPQLEEIVEARRGKNLHFTTDLQTAIQSADIIFIAVGTPTKTVGIGAGKAALIDYVESAARTIGKYATKSTIVVEKSTVPVGVSRSIRTVLNANSAHGLKFQILSNPEFLAEGTAINDLRNPDRILIGHEETPAGKEAADVLVSIYAHWVPKEKILVTNTWSSELSKLTANAFLAQRISSINSISAICEKTGANVNEVARACGADVRIGSKFLKASVGFGGSCFQKDVLNLVYIATTLGLEEVANYWKSVIDMNDYQRKRFTDNIVHTMFDTLLNKKIAIFGFAFKENTGDTRESSAIYVSNLLIQEGAILNIFDPKVTDKQMYDELKYLDDTLTPERFEKVVHVCNDPYECTEGTHALCVLTEWKCFRDYDYKKIYDSMMKPAFVFDGRNILDRNQLRQIGFCTHGIGVAPDEIPTY</sequence>
<dbReference type="Gene3D" id="1.20.5.100">
    <property type="entry name" value="Cytochrome c1, transmembrane anchor, C-terminal"/>
    <property type="match status" value="1"/>
</dbReference>
<dbReference type="NCBIfam" id="TIGR03026">
    <property type="entry name" value="NDP-sugDHase"/>
    <property type="match status" value="1"/>
</dbReference>
<evidence type="ECO:0000259" key="8">
    <source>
        <dbReference type="SMART" id="SM00984"/>
    </source>
</evidence>
<evidence type="ECO:0000256" key="5">
    <source>
        <dbReference type="ARBA" id="ARBA00023027"/>
    </source>
</evidence>
<dbReference type="PANTHER" id="PTHR11374">
    <property type="entry name" value="UDP-GLUCOSE DEHYDROGENASE/UDP-MANNAC DEHYDROGENASE"/>
    <property type="match status" value="1"/>
</dbReference>
<evidence type="ECO:0000256" key="2">
    <source>
        <dbReference type="ARBA" id="ARBA00006601"/>
    </source>
</evidence>
<dbReference type="InterPro" id="IPR001732">
    <property type="entry name" value="UDP-Glc/GDP-Man_DH_N"/>
</dbReference>
<evidence type="ECO:0000256" key="6">
    <source>
        <dbReference type="ARBA" id="ARBA00047473"/>
    </source>
</evidence>
<dbReference type="InterPro" id="IPR036291">
    <property type="entry name" value="NAD(P)-bd_dom_sf"/>
</dbReference>
<accession>A0ABR2HI46</accession>
<dbReference type="Pfam" id="PF00984">
    <property type="entry name" value="UDPG_MGDP_dh"/>
    <property type="match status" value="1"/>
</dbReference>
<dbReference type="Pfam" id="PF03721">
    <property type="entry name" value="UDPG_MGDP_dh_N"/>
    <property type="match status" value="1"/>
</dbReference>
<comment type="similarity">
    <text evidence="2 7">Belongs to the UDP-glucose/GDP-mannose dehydrogenase family.</text>
</comment>
<reference evidence="9 10" key="1">
    <citation type="submission" date="2024-04" db="EMBL/GenBank/DDBJ databases">
        <title>Tritrichomonas musculus Genome.</title>
        <authorList>
            <person name="Alves-Ferreira E."/>
            <person name="Grigg M."/>
            <person name="Lorenzi H."/>
            <person name="Galac M."/>
        </authorList>
    </citation>
    <scope>NUCLEOTIDE SEQUENCE [LARGE SCALE GENOMIC DNA]</scope>
    <source>
        <strain evidence="9 10">EAF2021</strain>
    </source>
</reference>
<organism evidence="9 10">
    <name type="scientific">Tritrichomonas musculus</name>
    <dbReference type="NCBI Taxonomy" id="1915356"/>
    <lineage>
        <taxon>Eukaryota</taxon>
        <taxon>Metamonada</taxon>
        <taxon>Parabasalia</taxon>
        <taxon>Tritrichomonadida</taxon>
        <taxon>Tritrichomonadidae</taxon>
        <taxon>Tritrichomonas</taxon>
    </lineage>
</organism>
<feature type="domain" description="UDP-glucose/GDP-mannose dehydrogenase C-terminal" evidence="8">
    <location>
        <begin position="331"/>
        <end position="447"/>
    </location>
</feature>
<dbReference type="EMBL" id="JAPFFF010000029">
    <property type="protein sequence ID" value="KAK8846317.1"/>
    <property type="molecule type" value="Genomic_DNA"/>
</dbReference>
<dbReference type="InterPro" id="IPR036220">
    <property type="entry name" value="UDP-Glc/GDP-Man_DH_C_sf"/>
</dbReference>
<dbReference type="SUPFAM" id="SSF51735">
    <property type="entry name" value="NAD(P)-binding Rossmann-fold domains"/>
    <property type="match status" value="1"/>
</dbReference>
<proteinExistence type="inferred from homology"/>
<dbReference type="PANTHER" id="PTHR11374:SF3">
    <property type="entry name" value="UDP-GLUCOSE 6-DEHYDROGENASE"/>
    <property type="match status" value="1"/>
</dbReference>
<dbReference type="SUPFAM" id="SSF52413">
    <property type="entry name" value="UDP-glucose/GDP-mannose dehydrogenase C-terminal domain"/>
    <property type="match status" value="1"/>
</dbReference>